<dbReference type="SUPFAM" id="SSF52540">
    <property type="entry name" value="P-loop containing nucleoside triphosphate hydrolases"/>
    <property type="match status" value="1"/>
</dbReference>
<gene>
    <name evidence="8 15" type="primary">dnaA</name>
    <name evidence="15" type="ORF">P1P91_00410</name>
</gene>
<dbReference type="Pfam" id="PF11638">
    <property type="entry name" value="DnaA_N"/>
    <property type="match status" value="1"/>
</dbReference>
<dbReference type="Gene3D" id="3.40.50.300">
    <property type="entry name" value="P-loop containing nucleotide triphosphate hydrolases"/>
    <property type="match status" value="1"/>
</dbReference>
<dbReference type="PANTHER" id="PTHR30050">
    <property type="entry name" value="CHROMOSOMAL REPLICATION INITIATOR PROTEIN DNAA"/>
    <property type="match status" value="1"/>
</dbReference>
<feature type="binding site" evidence="8">
    <location>
        <position position="198"/>
    </location>
    <ligand>
        <name>ATP</name>
        <dbReference type="ChEBI" id="CHEBI:30616"/>
    </ligand>
</feature>
<accession>A0ABY9YZ95</accession>
<comment type="similarity">
    <text evidence="1 8 11">Belongs to the DnaA family.</text>
</comment>
<evidence type="ECO:0000256" key="8">
    <source>
        <dbReference type="HAMAP-Rule" id="MF_00377"/>
    </source>
</evidence>
<dbReference type="InterPro" id="IPR013317">
    <property type="entry name" value="DnaA_dom"/>
</dbReference>
<feature type="binding site" evidence="8">
    <location>
        <position position="196"/>
    </location>
    <ligand>
        <name>ATP</name>
        <dbReference type="ChEBI" id="CHEBI:30616"/>
    </ligand>
</feature>
<dbReference type="InterPro" id="IPR003593">
    <property type="entry name" value="AAA+_ATPase"/>
</dbReference>
<feature type="binding site" evidence="8">
    <location>
        <position position="200"/>
    </location>
    <ligand>
        <name>ATP</name>
        <dbReference type="ChEBI" id="CHEBI:30616"/>
    </ligand>
</feature>
<dbReference type="SMART" id="SM00760">
    <property type="entry name" value="Bac_DnaA_C"/>
    <property type="match status" value="1"/>
</dbReference>
<evidence type="ECO:0000259" key="13">
    <source>
        <dbReference type="SMART" id="SM00382"/>
    </source>
</evidence>
<keyword evidence="3 8" id="KW-0235">DNA replication</keyword>
<evidence type="ECO:0000313" key="15">
    <source>
        <dbReference type="EMBL" id="WNK20193.1"/>
    </source>
</evidence>
<comment type="domain">
    <text evidence="8">Domain I is involved in oligomerization and binding regulators, domain II is flexibile and of varying length in different bacteria, domain III forms the AAA+ region, while domain IV binds dsDNA.</text>
</comment>
<dbReference type="PRINTS" id="PR00051">
    <property type="entry name" value="DNAA"/>
</dbReference>
<evidence type="ECO:0000256" key="6">
    <source>
        <dbReference type="ARBA" id="ARBA00023121"/>
    </source>
</evidence>
<dbReference type="Gene3D" id="1.10.1750.10">
    <property type="match status" value="1"/>
</dbReference>
<evidence type="ECO:0000259" key="14">
    <source>
        <dbReference type="SMART" id="SM00760"/>
    </source>
</evidence>
<evidence type="ECO:0000256" key="2">
    <source>
        <dbReference type="ARBA" id="ARBA00022490"/>
    </source>
</evidence>
<feature type="region of interest" description="Domain IV, binds dsDNA" evidence="8">
    <location>
        <begin position="369"/>
        <end position="488"/>
    </location>
</feature>
<dbReference type="InterPro" id="IPR038454">
    <property type="entry name" value="DnaA_N_sf"/>
</dbReference>
<comment type="function">
    <text evidence="8 10">Plays an essential role in the initiation and regulation of chromosomal replication. ATP-DnaA binds to the origin of replication (oriC) to initiate formation of the DNA replication initiation complex once per cell cycle. Binds the DnaA box (a 9 base pair repeat at the origin) and separates the double-stranded (ds)DNA. Forms a right-handed helical filament on oriC DNA; dsDNA binds to the exterior of the filament while single-stranded (ss)DNA is stabiized in the filament's interior. The ATP-DnaA-oriC complex binds and stabilizes one strand of the AT-rich DNA unwinding element (DUE), permitting loading of DNA polymerase. After initiation quickly degrades to an ADP-DnaA complex that is not apt for DNA replication. Binds acidic phospholipids.</text>
</comment>
<keyword evidence="4 8" id="KW-0547">Nucleotide-binding</keyword>
<dbReference type="Gene3D" id="1.10.8.60">
    <property type="match status" value="1"/>
</dbReference>
<dbReference type="Proteomes" id="UP001301869">
    <property type="component" value="Chromosome"/>
</dbReference>
<dbReference type="SUPFAM" id="SSF48295">
    <property type="entry name" value="TrpR-like"/>
    <property type="match status" value="1"/>
</dbReference>
<comment type="subunit">
    <text evidence="8">Oligomerizes as a right-handed, spiral filament on DNA at oriC.</text>
</comment>
<evidence type="ECO:0000256" key="7">
    <source>
        <dbReference type="ARBA" id="ARBA00023125"/>
    </source>
</evidence>
<evidence type="ECO:0000256" key="1">
    <source>
        <dbReference type="ARBA" id="ARBA00006583"/>
    </source>
</evidence>
<dbReference type="InterPro" id="IPR018312">
    <property type="entry name" value="Chromosome_initiator_DnaA_CS"/>
</dbReference>
<dbReference type="PROSITE" id="PS01008">
    <property type="entry name" value="DNAA"/>
    <property type="match status" value="1"/>
</dbReference>
<evidence type="ECO:0000256" key="10">
    <source>
        <dbReference type="RuleBase" id="RU000577"/>
    </source>
</evidence>
<evidence type="ECO:0000256" key="9">
    <source>
        <dbReference type="NCBIfam" id="TIGR00362"/>
    </source>
</evidence>
<reference evidence="15 16" key="1">
    <citation type="submission" date="2023-03" db="EMBL/GenBank/DDBJ databases">
        <title>Halomonas sp. nov., isolated from Korean tranditional fermented seafood 'Jeotgal'.</title>
        <authorList>
            <person name="Kim B."/>
            <person name="Shin N.-R."/>
        </authorList>
    </citation>
    <scope>NUCLEOTIDE SEQUENCE [LARGE SCALE GENOMIC DNA]</scope>
    <source>
        <strain evidence="15 16">SG2L-4</strain>
    </source>
</reference>
<feature type="region of interest" description="Domain III, AAA+ region" evidence="8">
    <location>
        <begin position="152"/>
        <end position="368"/>
    </location>
</feature>
<feature type="domain" description="Chromosomal replication initiator DnaA C-terminal" evidence="14">
    <location>
        <begin position="396"/>
        <end position="465"/>
    </location>
</feature>
<sequence length="488" mass="54437">MSLALWHQCLDYLQDELSSQQFNTWIRPLQAEQGEANELYLLAPNRFVRDWVSDKYAKRISELMRELAPTKPPRVSLTVGSRRAAAAPAPQPRELGNPVSAVPPSSTGSAAHSPPRSSAGDEHEINGLSQETPRPSGERQVQVEGSLKHTSGLNANFTFDTFVEGKSNQLARAASRQVSENPGGAYNPLFLYGGVGLGKTHLMHAVGNALAGRRENARVVYLHSERFVADMVKALQLNAINDFKRFYRSVDALLIDDIQFFAGKERSQEEFFHTFNALLEGGQQMILTSDRYPKEISGVEERLKSRFGWGLTVAIEPPELETRVAILMKKADQAKVDLPHDAAFFIAQKIRSNVRELEGALKKVIADSHFMGKAITQDFIRESLKDLLALQDKQVGVDNIQRTVAEYYKIKVADLLSKRRSRSVARPRQVAMALAKELTNHSLPEIGDAFGGRDHTTVLHACRKVKALQEESADIREDYKNLLRLLTS</sequence>
<dbReference type="Gene3D" id="3.30.300.180">
    <property type="match status" value="1"/>
</dbReference>
<evidence type="ECO:0000256" key="3">
    <source>
        <dbReference type="ARBA" id="ARBA00022705"/>
    </source>
</evidence>
<keyword evidence="5 8" id="KW-0067">ATP-binding</keyword>
<proteinExistence type="inferred from homology"/>
<feature type="region of interest" description="Disordered" evidence="12">
    <location>
        <begin position="71"/>
        <end position="144"/>
    </location>
</feature>
<evidence type="ECO:0000256" key="5">
    <source>
        <dbReference type="ARBA" id="ARBA00022840"/>
    </source>
</evidence>
<dbReference type="RefSeq" id="WP_311883762.1">
    <property type="nucleotide sequence ID" value="NZ_CP119391.1"/>
</dbReference>
<feature type="region of interest" description="Domain I, interacts with DnaA modulators" evidence="8">
    <location>
        <begin position="1"/>
        <end position="100"/>
    </location>
</feature>
<comment type="subcellular location">
    <subcellularLocation>
        <location evidence="8">Cytoplasm</location>
    </subcellularLocation>
</comment>
<evidence type="ECO:0000256" key="4">
    <source>
        <dbReference type="ARBA" id="ARBA00022741"/>
    </source>
</evidence>
<feature type="binding site" evidence="8">
    <location>
        <position position="199"/>
    </location>
    <ligand>
        <name>ATP</name>
        <dbReference type="ChEBI" id="CHEBI:30616"/>
    </ligand>
</feature>
<keyword evidence="2 8" id="KW-0963">Cytoplasm</keyword>
<dbReference type="InterPro" id="IPR020591">
    <property type="entry name" value="Chromosome_initiator_DnaA-like"/>
</dbReference>
<evidence type="ECO:0000256" key="12">
    <source>
        <dbReference type="SAM" id="MobiDB-lite"/>
    </source>
</evidence>
<dbReference type="InterPro" id="IPR013159">
    <property type="entry name" value="DnaA_C"/>
</dbReference>
<keyword evidence="7 8" id="KW-0238">DNA-binding</keyword>
<keyword evidence="16" id="KW-1185">Reference proteome</keyword>
<evidence type="ECO:0000313" key="16">
    <source>
        <dbReference type="Proteomes" id="UP001301869"/>
    </source>
</evidence>
<protein>
    <recommendedName>
        <fullName evidence="8 9">Chromosomal replication initiator protein DnaA</fullName>
    </recommendedName>
</protein>
<dbReference type="CDD" id="cd06571">
    <property type="entry name" value="Bac_DnaA_C"/>
    <property type="match status" value="1"/>
</dbReference>
<dbReference type="SMART" id="SM00382">
    <property type="entry name" value="AAA"/>
    <property type="match status" value="1"/>
</dbReference>
<evidence type="ECO:0000256" key="11">
    <source>
        <dbReference type="RuleBase" id="RU004227"/>
    </source>
</evidence>
<dbReference type="InterPro" id="IPR001957">
    <property type="entry name" value="Chromosome_initiator_DnaA"/>
</dbReference>
<dbReference type="InterPro" id="IPR010921">
    <property type="entry name" value="Trp_repressor/repl_initiator"/>
</dbReference>
<name>A0ABY9YZ95_9GAMM</name>
<dbReference type="NCBIfam" id="TIGR00362">
    <property type="entry name" value="DnaA"/>
    <property type="match status" value="1"/>
</dbReference>
<comment type="caution">
    <text evidence="8">Lacks conserved residue(s) required for the propagation of feature annotation.</text>
</comment>
<dbReference type="PANTHER" id="PTHR30050:SF2">
    <property type="entry name" value="CHROMOSOMAL REPLICATION INITIATOR PROTEIN DNAA"/>
    <property type="match status" value="1"/>
</dbReference>
<dbReference type="InterPro" id="IPR027417">
    <property type="entry name" value="P-loop_NTPase"/>
</dbReference>
<organism evidence="15 16">
    <name type="scientific">Halomonas piscis</name>
    <dbReference type="NCBI Taxonomy" id="3031727"/>
    <lineage>
        <taxon>Bacteria</taxon>
        <taxon>Pseudomonadati</taxon>
        <taxon>Pseudomonadota</taxon>
        <taxon>Gammaproteobacteria</taxon>
        <taxon>Oceanospirillales</taxon>
        <taxon>Halomonadaceae</taxon>
        <taxon>Halomonas</taxon>
    </lineage>
</organism>
<keyword evidence="6 8" id="KW-0446">Lipid-binding</keyword>
<dbReference type="HAMAP" id="MF_00377">
    <property type="entry name" value="DnaA_bact"/>
    <property type="match status" value="1"/>
</dbReference>
<dbReference type="CDD" id="cd00009">
    <property type="entry name" value="AAA"/>
    <property type="match status" value="1"/>
</dbReference>
<dbReference type="Pfam" id="PF08299">
    <property type="entry name" value="Bac_DnaA_C"/>
    <property type="match status" value="1"/>
</dbReference>
<dbReference type="InterPro" id="IPR024633">
    <property type="entry name" value="DnaA_N_dom"/>
</dbReference>
<dbReference type="Pfam" id="PF00308">
    <property type="entry name" value="Bac_DnaA"/>
    <property type="match status" value="1"/>
</dbReference>
<feature type="domain" description="AAA+ ATPase" evidence="13">
    <location>
        <begin position="185"/>
        <end position="316"/>
    </location>
</feature>
<dbReference type="EMBL" id="CP119391">
    <property type="protein sequence ID" value="WNK20193.1"/>
    <property type="molecule type" value="Genomic_DNA"/>
</dbReference>